<reference evidence="2" key="1">
    <citation type="submission" date="2022-11" db="UniProtKB">
        <authorList>
            <consortium name="EnsemblMetazoa"/>
        </authorList>
    </citation>
    <scope>IDENTIFICATION</scope>
</reference>
<dbReference type="PROSITE" id="PS51886">
    <property type="entry name" value="TLDC"/>
    <property type="match status" value="1"/>
</dbReference>
<feature type="domain" description="TLDc" evidence="1">
    <location>
        <begin position="8"/>
        <end position="189"/>
    </location>
</feature>
<dbReference type="AlphaFoldDB" id="A0A913YXJ7"/>
<organism evidence="2 3">
    <name type="scientific">Exaiptasia diaphana</name>
    <name type="common">Tropical sea anemone</name>
    <name type="synonym">Aiptasia pulchella</name>
    <dbReference type="NCBI Taxonomy" id="2652724"/>
    <lineage>
        <taxon>Eukaryota</taxon>
        <taxon>Metazoa</taxon>
        <taxon>Cnidaria</taxon>
        <taxon>Anthozoa</taxon>
        <taxon>Hexacorallia</taxon>
        <taxon>Actiniaria</taxon>
        <taxon>Aiptasiidae</taxon>
        <taxon>Exaiptasia</taxon>
    </lineage>
</organism>
<evidence type="ECO:0000313" key="3">
    <source>
        <dbReference type="Proteomes" id="UP000887567"/>
    </source>
</evidence>
<dbReference type="SMART" id="SM00584">
    <property type="entry name" value="TLDc"/>
    <property type="match status" value="1"/>
</dbReference>
<proteinExistence type="predicted"/>
<accession>A0A913YXJ7</accession>
<dbReference type="EnsemblMetazoa" id="XM_028663010.1">
    <property type="protein sequence ID" value="XP_028518811.1"/>
    <property type="gene ID" value="LOC110251698"/>
</dbReference>
<dbReference type="GeneID" id="110251698"/>
<dbReference type="OrthoDB" id="5953547at2759"/>
<dbReference type="InterPro" id="IPR006571">
    <property type="entry name" value="TLDc_dom"/>
</dbReference>
<protein>
    <recommendedName>
        <fullName evidence="1">TLDc domain-containing protein</fullName>
    </recommendedName>
</protein>
<dbReference type="OMA" id="RCWHASS"/>
<evidence type="ECO:0000259" key="1">
    <source>
        <dbReference type="PROSITE" id="PS51886"/>
    </source>
</evidence>
<dbReference type="KEGG" id="epa:110251698"/>
<evidence type="ECO:0000313" key="2">
    <source>
        <dbReference type="EnsemblMetazoa" id="XP_028518811.1"/>
    </source>
</evidence>
<keyword evidence="3" id="KW-1185">Reference proteome</keyword>
<name>A0A913YXJ7_EXADI</name>
<sequence>HKGLENSIILRDYGNNIYLQQLSSYLSPVLQDSSRSRWIRCWRAASDGWDVDSTFHQQCNNKGPTVTIVRVGSYIFGGYSDVSWDSSSAYTYSTKAFLFSLYNTYGYHPVKLLIVQHQQYAIYRYYNYGPTFGSGHDMCISNHASGRSNSNFRPYDYTIPPGCSYSNYCSFYTGNGRFTPSDIEVFYETTN</sequence>
<dbReference type="Proteomes" id="UP000887567">
    <property type="component" value="Unplaced"/>
</dbReference>
<dbReference type="Pfam" id="PF07534">
    <property type="entry name" value="TLD"/>
    <property type="match status" value="1"/>
</dbReference>
<dbReference type="RefSeq" id="XP_028518811.1">
    <property type="nucleotide sequence ID" value="XM_028663010.1"/>
</dbReference>